<protein>
    <submittedName>
        <fullName evidence="2">Uncharacterized protein</fullName>
    </submittedName>
</protein>
<evidence type="ECO:0000256" key="1">
    <source>
        <dbReference type="SAM" id="MobiDB-lite"/>
    </source>
</evidence>
<organism evidence="2 3">
    <name type="scientific">Petrolisthes cinctipes</name>
    <name type="common">Flat porcelain crab</name>
    <dbReference type="NCBI Taxonomy" id="88211"/>
    <lineage>
        <taxon>Eukaryota</taxon>
        <taxon>Metazoa</taxon>
        <taxon>Ecdysozoa</taxon>
        <taxon>Arthropoda</taxon>
        <taxon>Crustacea</taxon>
        <taxon>Multicrustacea</taxon>
        <taxon>Malacostraca</taxon>
        <taxon>Eumalacostraca</taxon>
        <taxon>Eucarida</taxon>
        <taxon>Decapoda</taxon>
        <taxon>Pleocyemata</taxon>
        <taxon>Anomura</taxon>
        <taxon>Galatheoidea</taxon>
        <taxon>Porcellanidae</taxon>
        <taxon>Petrolisthes</taxon>
    </lineage>
</organism>
<accession>A0AAE1KKG5</accession>
<comment type="caution">
    <text evidence="2">The sequence shown here is derived from an EMBL/GenBank/DDBJ whole genome shotgun (WGS) entry which is preliminary data.</text>
</comment>
<dbReference type="Proteomes" id="UP001286313">
    <property type="component" value="Unassembled WGS sequence"/>
</dbReference>
<gene>
    <name evidence="2" type="ORF">Pcinc_017521</name>
</gene>
<feature type="region of interest" description="Disordered" evidence="1">
    <location>
        <begin position="32"/>
        <end position="80"/>
    </location>
</feature>
<evidence type="ECO:0000313" key="3">
    <source>
        <dbReference type="Proteomes" id="UP001286313"/>
    </source>
</evidence>
<dbReference type="AlphaFoldDB" id="A0AAE1KKG5"/>
<reference evidence="2" key="1">
    <citation type="submission" date="2023-10" db="EMBL/GenBank/DDBJ databases">
        <title>Genome assemblies of two species of porcelain crab, Petrolisthes cinctipes and Petrolisthes manimaculis (Anomura: Porcellanidae).</title>
        <authorList>
            <person name="Angst P."/>
        </authorList>
    </citation>
    <scope>NUCLEOTIDE SEQUENCE</scope>
    <source>
        <strain evidence="2">PB745_01</strain>
        <tissue evidence="2">Gill</tissue>
    </source>
</reference>
<dbReference type="EMBL" id="JAWQEG010001627">
    <property type="protein sequence ID" value="KAK3877791.1"/>
    <property type="molecule type" value="Genomic_DNA"/>
</dbReference>
<keyword evidence="3" id="KW-1185">Reference proteome</keyword>
<name>A0AAE1KKG5_PETCI</name>
<sequence length="80" mass="9375">MFSSQYTSSPMSFYIESSKSLTAVSCPVRSPRRLDFAPKHAFQPEEQQQQQQKRTHSPPPLLPRRSTRESRPPERYVPQR</sequence>
<evidence type="ECO:0000313" key="2">
    <source>
        <dbReference type="EMBL" id="KAK3877791.1"/>
    </source>
</evidence>
<proteinExistence type="predicted"/>